<dbReference type="GO" id="GO:1901907">
    <property type="term" value="P:diadenosine pentaphosphate catabolic process"/>
    <property type="evidence" value="ECO:0007669"/>
    <property type="project" value="TreeGrafter"/>
</dbReference>
<dbReference type="GO" id="GO:0034431">
    <property type="term" value="F:bis(5'-adenosyl)-hexaphosphatase activity"/>
    <property type="evidence" value="ECO:0007669"/>
    <property type="project" value="TreeGrafter"/>
</dbReference>
<dbReference type="GO" id="GO:0071543">
    <property type="term" value="P:diphosphoinositol polyphosphate metabolic process"/>
    <property type="evidence" value="ECO:0007669"/>
    <property type="project" value="TreeGrafter"/>
</dbReference>
<accession>A0A1M7D1N2</accession>
<evidence type="ECO:0000256" key="3">
    <source>
        <dbReference type="ARBA" id="ARBA00022801"/>
    </source>
</evidence>
<keyword evidence="4" id="KW-0460">Magnesium</keyword>
<evidence type="ECO:0000313" key="7">
    <source>
        <dbReference type="Proteomes" id="UP000183974"/>
    </source>
</evidence>
<dbReference type="GO" id="GO:0046872">
    <property type="term" value="F:metal ion binding"/>
    <property type="evidence" value="ECO:0007669"/>
    <property type="project" value="UniProtKB-KW"/>
</dbReference>
<dbReference type="Pfam" id="PF00293">
    <property type="entry name" value="NUDIX"/>
    <property type="match status" value="1"/>
</dbReference>
<dbReference type="Proteomes" id="UP000183974">
    <property type="component" value="Unassembled WGS sequence"/>
</dbReference>
<evidence type="ECO:0000256" key="1">
    <source>
        <dbReference type="ARBA" id="ARBA00001946"/>
    </source>
</evidence>
<dbReference type="GO" id="GO:0000298">
    <property type="term" value="F:endopolyphosphatase activity"/>
    <property type="evidence" value="ECO:0007669"/>
    <property type="project" value="TreeGrafter"/>
</dbReference>
<dbReference type="GO" id="GO:0008486">
    <property type="term" value="F:diphosphoinositol-polyphosphate diphosphatase activity"/>
    <property type="evidence" value="ECO:0007669"/>
    <property type="project" value="TreeGrafter"/>
</dbReference>
<dbReference type="PANTHER" id="PTHR12629">
    <property type="entry name" value="DIPHOSPHOINOSITOL POLYPHOSPHATE PHOSPHOHYDROLASE"/>
    <property type="match status" value="1"/>
</dbReference>
<dbReference type="GO" id="GO:0034432">
    <property type="term" value="F:bis(5'-adenosyl)-pentaphosphatase activity"/>
    <property type="evidence" value="ECO:0007669"/>
    <property type="project" value="TreeGrafter"/>
</dbReference>
<comment type="cofactor">
    <cofactor evidence="1">
        <name>Mg(2+)</name>
        <dbReference type="ChEBI" id="CHEBI:18420"/>
    </cofactor>
</comment>
<evidence type="ECO:0000256" key="4">
    <source>
        <dbReference type="ARBA" id="ARBA00022842"/>
    </source>
</evidence>
<dbReference type="Gene3D" id="3.90.79.10">
    <property type="entry name" value="Nucleoside Triphosphate Pyrophosphohydrolase"/>
    <property type="match status" value="1"/>
</dbReference>
<keyword evidence="2" id="KW-0479">Metal-binding</keyword>
<dbReference type="PROSITE" id="PS51462">
    <property type="entry name" value="NUDIX"/>
    <property type="match status" value="1"/>
</dbReference>
<dbReference type="CDD" id="cd04666">
    <property type="entry name" value="NUDIX_DIPP2_like_Nudt4"/>
    <property type="match status" value="1"/>
</dbReference>
<keyword evidence="7" id="KW-1185">Reference proteome</keyword>
<evidence type="ECO:0000256" key="2">
    <source>
        <dbReference type="ARBA" id="ARBA00022723"/>
    </source>
</evidence>
<dbReference type="GO" id="GO:0005737">
    <property type="term" value="C:cytoplasm"/>
    <property type="evidence" value="ECO:0007669"/>
    <property type="project" value="TreeGrafter"/>
</dbReference>
<dbReference type="OrthoDB" id="7066910at2"/>
<dbReference type="AlphaFoldDB" id="A0A1M7D1N2"/>
<proteinExistence type="predicted"/>
<reference evidence="6 7" key="1">
    <citation type="submission" date="2016-11" db="EMBL/GenBank/DDBJ databases">
        <authorList>
            <person name="Jaros S."/>
            <person name="Januszkiewicz K."/>
            <person name="Wedrychowicz H."/>
        </authorList>
    </citation>
    <scope>NUCLEOTIDE SEQUENCE [LARGE SCALE GENOMIC DNA]</scope>
    <source>
        <strain evidence="6 7">DSM 29589</strain>
    </source>
</reference>
<name>A0A1M7D1N2_9RHOB</name>
<sequence length="159" mass="18391">MTLHTRRQMPITLRMRSKTELRTQFAALCYRIRKDKPEILLVTTRNSGRWIIPKGWPMTGKTPGECALIEAWEEAGVQGKHSDQCIGMFSYTKLTDPDQPLPCIGLVFPVRVKSLAKSYPEIGQRNRKWLRPKKAATRVAEPELAEILRHFDPRHLTRK</sequence>
<dbReference type="PANTHER" id="PTHR12629:SF0">
    <property type="entry name" value="DIPHOSPHOINOSITOL-POLYPHOSPHATE DIPHOSPHATASE"/>
    <property type="match status" value="1"/>
</dbReference>
<dbReference type="InterPro" id="IPR015797">
    <property type="entry name" value="NUDIX_hydrolase-like_dom_sf"/>
</dbReference>
<dbReference type="GO" id="GO:1901909">
    <property type="term" value="P:diadenosine hexaphosphate catabolic process"/>
    <property type="evidence" value="ECO:0007669"/>
    <property type="project" value="TreeGrafter"/>
</dbReference>
<dbReference type="EMBL" id="FRBR01000005">
    <property type="protein sequence ID" value="SHL73345.1"/>
    <property type="molecule type" value="Genomic_DNA"/>
</dbReference>
<dbReference type="STRING" id="337701.SAMN05444398_10573"/>
<dbReference type="InterPro" id="IPR000086">
    <property type="entry name" value="NUDIX_hydrolase_dom"/>
</dbReference>
<gene>
    <name evidence="6" type="ORF">SAMN05444398_10573</name>
</gene>
<dbReference type="RefSeq" id="WP_073034743.1">
    <property type="nucleotide sequence ID" value="NZ_BMLR01000005.1"/>
</dbReference>
<evidence type="ECO:0000313" key="6">
    <source>
        <dbReference type="EMBL" id="SHL73345.1"/>
    </source>
</evidence>
<evidence type="ECO:0000259" key="5">
    <source>
        <dbReference type="PROSITE" id="PS51462"/>
    </source>
</evidence>
<protein>
    <submittedName>
        <fullName evidence="6">8-oxo-dGTP pyrophosphatase MutT, NUDIX family</fullName>
    </submittedName>
</protein>
<dbReference type="InterPro" id="IPR047198">
    <property type="entry name" value="DDP-like_NUDIX"/>
</dbReference>
<dbReference type="GO" id="GO:1901911">
    <property type="term" value="P:adenosine 5'-(hexahydrogen pentaphosphate) catabolic process"/>
    <property type="evidence" value="ECO:0007669"/>
    <property type="project" value="TreeGrafter"/>
</dbReference>
<organism evidence="6 7">
    <name type="scientific">Roseovarius pacificus</name>
    <dbReference type="NCBI Taxonomy" id="337701"/>
    <lineage>
        <taxon>Bacteria</taxon>
        <taxon>Pseudomonadati</taxon>
        <taxon>Pseudomonadota</taxon>
        <taxon>Alphaproteobacteria</taxon>
        <taxon>Rhodobacterales</taxon>
        <taxon>Roseobacteraceae</taxon>
        <taxon>Roseovarius</taxon>
    </lineage>
</organism>
<keyword evidence="3" id="KW-0378">Hydrolase</keyword>
<dbReference type="SUPFAM" id="SSF55811">
    <property type="entry name" value="Nudix"/>
    <property type="match status" value="1"/>
</dbReference>
<feature type="domain" description="Nudix hydrolase" evidence="5">
    <location>
        <begin position="22"/>
        <end position="152"/>
    </location>
</feature>